<proteinExistence type="predicted"/>
<dbReference type="Proteomes" id="UP001164250">
    <property type="component" value="Chromosome 12"/>
</dbReference>
<sequence length="252" mass="28380">MDSSASCATPIGASKLTASDHDDSFLDITMYHSMVGGLQYLTLTQLDIAFAVNQVAQRVQSPTNRDMRSVKHIFWYIKGSLTRGLTFHHDSSLHLVAYSGADWASDFSARRTESEYHALAHVIADIRWFCYLLCELGIPFFSFPLMLYDNQSALLACGALRLRRVPTTTQLVDLFTKDYEAEQDGRILDFDTTGQMPSRSQQRKEPILELKVEIETRAKAGREAHEARLQMAAMVQAEQAPAESYARDEMMA</sequence>
<organism evidence="1 2">
    <name type="scientific">Pistacia atlantica</name>
    <dbReference type="NCBI Taxonomy" id="434234"/>
    <lineage>
        <taxon>Eukaryota</taxon>
        <taxon>Viridiplantae</taxon>
        <taxon>Streptophyta</taxon>
        <taxon>Embryophyta</taxon>
        <taxon>Tracheophyta</taxon>
        <taxon>Spermatophyta</taxon>
        <taxon>Magnoliopsida</taxon>
        <taxon>eudicotyledons</taxon>
        <taxon>Gunneridae</taxon>
        <taxon>Pentapetalae</taxon>
        <taxon>rosids</taxon>
        <taxon>malvids</taxon>
        <taxon>Sapindales</taxon>
        <taxon>Anacardiaceae</taxon>
        <taxon>Pistacia</taxon>
    </lineage>
</organism>
<reference evidence="2" key="1">
    <citation type="journal article" date="2023" name="G3 (Bethesda)">
        <title>Genome assembly and association tests identify interacting loci associated with vigor, precocity, and sex in interspecific pistachio rootstocks.</title>
        <authorList>
            <person name="Palmer W."/>
            <person name="Jacygrad E."/>
            <person name="Sagayaradj S."/>
            <person name="Cavanaugh K."/>
            <person name="Han R."/>
            <person name="Bertier L."/>
            <person name="Beede B."/>
            <person name="Kafkas S."/>
            <person name="Golino D."/>
            <person name="Preece J."/>
            <person name="Michelmore R."/>
        </authorList>
    </citation>
    <scope>NUCLEOTIDE SEQUENCE [LARGE SCALE GENOMIC DNA]</scope>
</reference>
<dbReference type="EMBL" id="CM047908">
    <property type="protein sequence ID" value="KAJ0081974.1"/>
    <property type="molecule type" value="Genomic_DNA"/>
</dbReference>
<gene>
    <name evidence="1" type="ORF">Patl1_11355</name>
</gene>
<keyword evidence="2" id="KW-1185">Reference proteome</keyword>
<accession>A0ACC1A6W9</accession>
<protein>
    <submittedName>
        <fullName evidence="1">Uncharacterized protein</fullName>
    </submittedName>
</protein>
<evidence type="ECO:0000313" key="1">
    <source>
        <dbReference type="EMBL" id="KAJ0081974.1"/>
    </source>
</evidence>
<name>A0ACC1A6W9_9ROSI</name>
<comment type="caution">
    <text evidence="1">The sequence shown here is derived from an EMBL/GenBank/DDBJ whole genome shotgun (WGS) entry which is preliminary data.</text>
</comment>
<evidence type="ECO:0000313" key="2">
    <source>
        <dbReference type="Proteomes" id="UP001164250"/>
    </source>
</evidence>